<feature type="region of interest" description="Disordered" evidence="1">
    <location>
        <begin position="436"/>
        <end position="495"/>
    </location>
</feature>
<dbReference type="Pfam" id="PF06293">
    <property type="entry name" value="Kdo"/>
    <property type="match status" value="1"/>
</dbReference>
<keyword evidence="4" id="KW-1185">Reference proteome</keyword>
<evidence type="ECO:0000259" key="2">
    <source>
        <dbReference type="PROSITE" id="PS50011"/>
    </source>
</evidence>
<feature type="region of interest" description="Disordered" evidence="1">
    <location>
        <begin position="14"/>
        <end position="35"/>
    </location>
</feature>
<dbReference type="InterPro" id="IPR011009">
    <property type="entry name" value="Kinase-like_dom_sf"/>
</dbReference>
<dbReference type="SUPFAM" id="SSF56112">
    <property type="entry name" value="Protein kinase-like (PK-like)"/>
    <property type="match status" value="1"/>
</dbReference>
<dbReference type="InterPro" id="IPR052396">
    <property type="entry name" value="Meiotic_Drive_Suppr_Kinase"/>
</dbReference>
<dbReference type="PANTHER" id="PTHR37171:SF1">
    <property type="entry name" value="SERINE_THREONINE-PROTEIN KINASE YRZF-RELATED"/>
    <property type="match status" value="1"/>
</dbReference>
<dbReference type="OrthoDB" id="3598149at2759"/>
<feature type="compositionally biased region" description="Basic and acidic residues" evidence="1">
    <location>
        <begin position="14"/>
        <end position="34"/>
    </location>
</feature>
<dbReference type="RefSeq" id="XP_024720873.1">
    <property type="nucleotide sequence ID" value="XM_024866664.1"/>
</dbReference>
<dbReference type="GO" id="GO:0004672">
    <property type="term" value="F:protein kinase activity"/>
    <property type="evidence" value="ECO:0007669"/>
    <property type="project" value="InterPro"/>
</dbReference>
<dbReference type="GeneID" id="36574745"/>
<dbReference type="InParanoid" id="A0A2T3B1T5"/>
<feature type="domain" description="Protein kinase" evidence="2">
    <location>
        <begin position="552"/>
        <end position="745"/>
    </location>
</feature>
<gene>
    <name evidence="3" type="ORF">M430DRAFT_35032</name>
</gene>
<proteinExistence type="predicted"/>
<accession>A0A2T3B1T5</accession>
<dbReference type="GO" id="GO:0005524">
    <property type="term" value="F:ATP binding"/>
    <property type="evidence" value="ECO:0007669"/>
    <property type="project" value="InterPro"/>
</dbReference>
<feature type="region of interest" description="Disordered" evidence="1">
    <location>
        <begin position="188"/>
        <end position="219"/>
    </location>
</feature>
<evidence type="ECO:0000313" key="3">
    <source>
        <dbReference type="EMBL" id="PSS18521.1"/>
    </source>
</evidence>
<dbReference type="Proteomes" id="UP000241818">
    <property type="component" value="Unassembled WGS sequence"/>
</dbReference>
<reference evidence="3 4" key="1">
    <citation type="journal article" date="2018" name="New Phytol.">
        <title>Comparative genomics and transcriptomics depict ericoid mycorrhizal fungi as versatile saprotrophs and plant mutualists.</title>
        <authorList>
            <person name="Martino E."/>
            <person name="Morin E."/>
            <person name="Grelet G.A."/>
            <person name="Kuo A."/>
            <person name="Kohler A."/>
            <person name="Daghino S."/>
            <person name="Barry K.W."/>
            <person name="Cichocki N."/>
            <person name="Clum A."/>
            <person name="Dockter R.B."/>
            <person name="Hainaut M."/>
            <person name="Kuo R.C."/>
            <person name="LaButti K."/>
            <person name="Lindahl B.D."/>
            <person name="Lindquist E.A."/>
            <person name="Lipzen A."/>
            <person name="Khouja H.R."/>
            <person name="Magnuson J."/>
            <person name="Murat C."/>
            <person name="Ohm R.A."/>
            <person name="Singer S.W."/>
            <person name="Spatafora J.W."/>
            <person name="Wang M."/>
            <person name="Veneault-Fourrey C."/>
            <person name="Henrissat B."/>
            <person name="Grigoriev I.V."/>
            <person name="Martin F.M."/>
            <person name="Perotto S."/>
        </authorList>
    </citation>
    <scope>NUCLEOTIDE SEQUENCE [LARGE SCALE GENOMIC DNA]</scope>
    <source>
        <strain evidence="3 4">ATCC 22711</strain>
    </source>
</reference>
<dbReference type="AlphaFoldDB" id="A0A2T3B1T5"/>
<name>A0A2T3B1T5_AMORE</name>
<sequence>MEDQLAELRRKLAEAEARTAEEQRRREAAEEQSRPKSLVEYLEACHGFSTALKVVTDATLTTQGDTTKPTGRPFPQRIVPWDDFPTSQEKIWEQLSASTRFNSQPVYPSAHQLEYVQRYLDPISSELGLRHYARETVENPVRTLIEEVYKDEQLRRQLQLRGTMTFESHTNLGQQSETSVEEAMEHMSITGPSGSRTGVTGGKKADRRQLQGDTRGAGRKKAGTADQFCIYQLSDGQKIPVVSVEYKPPHKLPLAQIIAGLEGEIRPAEEVINKDGDDFDFHSKCLVAAVITQLFSYMIRKGIQWGYVFVGEAIIFLYIPDDPTTVRYHLSIPRLDFQEDDENRFHRTSVAQISAFVLSALASEAPSQSWHDAGATLDTWAVEYIDILKNIPETERKSPREISYKASRWKGFIGSPIRTRSRRLADACNKPVAEQVYESGNESDDDNPPTPTPRRAAAVPRRGRGKPTQPQGARRSQRKKDSSHPSAKEAGSTMKIEDRPFCTQKCLLGLAYGGDLDSRCPNLQDHQGKHIQPGSFLSLIRTQLANDRGRGADCKPLYMKGSRGALFKVRLSSNGYTLVAKGMKNPDRKHLLHERKVYYHLRPLQGSCIPVSLGIVDLKLPYYYDAGIYVSMLFLSWAGRPLHQCLMLKNEARILDHVKKVLEELHGRQVLHKDVEPRNWLWDEEHGRLMLVDFERAEFRVRPPLGTLSPNRKRNLQGKLKSEIKVDEFNCEMESARASISRCVR</sequence>
<dbReference type="EMBL" id="KZ679011">
    <property type="protein sequence ID" value="PSS18521.1"/>
    <property type="molecule type" value="Genomic_DNA"/>
</dbReference>
<dbReference type="InterPro" id="IPR000719">
    <property type="entry name" value="Prot_kinase_dom"/>
</dbReference>
<organism evidence="3 4">
    <name type="scientific">Amorphotheca resinae ATCC 22711</name>
    <dbReference type="NCBI Taxonomy" id="857342"/>
    <lineage>
        <taxon>Eukaryota</taxon>
        <taxon>Fungi</taxon>
        <taxon>Dikarya</taxon>
        <taxon>Ascomycota</taxon>
        <taxon>Pezizomycotina</taxon>
        <taxon>Leotiomycetes</taxon>
        <taxon>Helotiales</taxon>
        <taxon>Amorphothecaceae</taxon>
        <taxon>Amorphotheca</taxon>
    </lineage>
</organism>
<dbReference type="PANTHER" id="PTHR37171">
    <property type="entry name" value="SERINE/THREONINE-PROTEIN KINASE YRZF-RELATED"/>
    <property type="match status" value="1"/>
</dbReference>
<evidence type="ECO:0000313" key="4">
    <source>
        <dbReference type="Proteomes" id="UP000241818"/>
    </source>
</evidence>
<dbReference type="Gene3D" id="1.10.510.10">
    <property type="entry name" value="Transferase(Phosphotransferase) domain 1"/>
    <property type="match status" value="1"/>
</dbReference>
<evidence type="ECO:0000256" key="1">
    <source>
        <dbReference type="SAM" id="MobiDB-lite"/>
    </source>
</evidence>
<protein>
    <recommendedName>
        <fullName evidence="2">Protein kinase domain-containing protein</fullName>
    </recommendedName>
</protein>
<dbReference type="PROSITE" id="PS50011">
    <property type="entry name" value="PROTEIN_KINASE_DOM"/>
    <property type="match status" value="1"/>
</dbReference>